<feature type="domain" description="IPT/TIG" evidence="2">
    <location>
        <begin position="22"/>
        <end position="96"/>
    </location>
</feature>
<organism evidence="3 4">
    <name type="scientific">Flavobacterium xylosi</name>
    <dbReference type="NCBI Taxonomy" id="3230415"/>
    <lineage>
        <taxon>Bacteria</taxon>
        <taxon>Pseudomonadati</taxon>
        <taxon>Bacteroidota</taxon>
        <taxon>Flavobacteriia</taxon>
        <taxon>Flavobacteriales</taxon>
        <taxon>Flavobacteriaceae</taxon>
        <taxon>Flavobacterium</taxon>
    </lineage>
</organism>
<keyword evidence="1" id="KW-0732">Signal</keyword>
<reference evidence="3 4" key="1">
    <citation type="submission" date="2024-06" db="EMBL/GenBank/DDBJ databases">
        <title>Flavobacterium spp. isolated from glacier.</title>
        <authorList>
            <person name="Han D."/>
        </authorList>
    </citation>
    <scope>NUCLEOTIDE SEQUENCE [LARGE SCALE GENOMIC DNA]</scope>
    <source>
        <strain evidence="3 4">LS2P90</strain>
    </source>
</reference>
<evidence type="ECO:0000313" key="3">
    <source>
        <dbReference type="EMBL" id="MFE3868940.1"/>
    </source>
</evidence>
<dbReference type="Gene3D" id="2.60.40.10">
    <property type="entry name" value="Immunoglobulins"/>
    <property type="match status" value="1"/>
</dbReference>
<gene>
    <name evidence="3" type="ORF">ACFX5E_12790</name>
</gene>
<proteinExistence type="predicted"/>
<evidence type="ECO:0000256" key="1">
    <source>
        <dbReference type="SAM" id="SignalP"/>
    </source>
</evidence>
<dbReference type="EMBL" id="JBHZPZ010000016">
    <property type="protein sequence ID" value="MFE3868940.1"/>
    <property type="molecule type" value="Genomic_DNA"/>
</dbReference>
<dbReference type="RefSeq" id="WP_379855550.1">
    <property type="nucleotide sequence ID" value="NZ_JBHZPZ010000016.1"/>
</dbReference>
<evidence type="ECO:0000259" key="2">
    <source>
        <dbReference type="Pfam" id="PF01833"/>
    </source>
</evidence>
<dbReference type="SUPFAM" id="SSF81296">
    <property type="entry name" value="E set domains"/>
    <property type="match status" value="1"/>
</dbReference>
<feature type="chain" id="PRO_5045105018" evidence="1">
    <location>
        <begin position="21"/>
        <end position="258"/>
    </location>
</feature>
<dbReference type="InterPro" id="IPR014756">
    <property type="entry name" value="Ig_E-set"/>
</dbReference>
<sequence length="258" mass="25905">MKKKYFFIILLFLSSLYSFGQTITSFTPTNACSNSATTVIITGTNLSGALSVDFNGTAATTVTVNSDTQITVILPNGAVTGKIKITTSSSNGTSVDDFTVIPNNTIALSSAAGTDAQTKCISTPITNITYTTTGATGATFSGVPSGVTANWAANVVTISGSPSTTVGSPFSYTVTTTGGCTTPAVTATGTITVTPNNTITRTSAVGTDAQTRCINTAITNITYSTTGATGTTFSGLPTGVTGNWAANVVTISGSPSTT</sequence>
<keyword evidence="4" id="KW-1185">Reference proteome</keyword>
<feature type="non-terminal residue" evidence="3">
    <location>
        <position position="258"/>
    </location>
</feature>
<dbReference type="InterPro" id="IPR002909">
    <property type="entry name" value="IPT_dom"/>
</dbReference>
<accession>A0ABW6HZG5</accession>
<comment type="caution">
    <text evidence="3">The sequence shown here is derived from an EMBL/GenBank/DDBJ whole genome shotgun (WGS) entry which is preliminary data.</text>
</comment>
<evidence type="ECO:0000313" key="4">
    <source>
        <dbReference type="Proteomes" id="UP001600109"/>
    </source>
</evidence>
<feature type="signal peptide" evidence="1">
    <location>
        <begin position="1"/>
        <end position="20"/>
    </location>
</feature>
<dbReference type="Proteomes" id="UP001600109">
    <property type="component" value="Unassembled WGS sequence"/>
</dbReference>
<dbReference type="InterPro" id="IPR013783">
    <property type="entry name" value="Ig-like_fold"/>
</dbReference>
<protein>
    <submittedName>
        <fullName evidence="3">IPT/TIG domain-containing protein</fullName>
    </submittedName>
</protein>
<name>A0ABW6HZG5_9FLAO</name>
<dbReference type="Pfam" id="PF01833">
    <property type="entry name" value="TIG"/>
    <property type="match status" value="1"/>
</dbReference>